<dbReference type="FunFam" id="1.10.10.10:FF:000001">
    <property type="entry name" value="LysR family transcriptional regulator"/>
    <property type="match status" value="1"/>
</dbReference>
<dbReference type="InterPro" id="IPR050950">
    <property type="entry name" value="HTH-type_LysR_regulators"/>
</dbReference>
<dbReference type="InterPro" id="IPR000847">
    <property type="entry name" value="LysR_HTH_N"/>
</dbReference>
<evidence type="ECO:0000313" key="6">
    <source>
        <dbReference type="EMBL" id="UUX50888.1"/>
    </source>
</evidence>
<keyword evidence="7" id="KW-1185">Reference proteome</keyword>
<sequence length="300" mass="33238">MFDYRILRYFITVAEEGGFTAASRKLRIAQSAISRHVASLEQELGGPLFLRQKNGIEVTEAGQRFLLHARDILATMGHARDEISSLLGEPSGSVVIGVPPTAGETLMPELFRICHEKWPAIRLHVRESYSAATYEAVLRKELDMGLVHDPEPLDEMLILPLVSEQMHFIAPGDRPLPERVPASWLRDRDLILPDATFGLRDLLESYAERHRLKLNIAAAVNGVSITKAMVASGLGSTVLSKSAVTHEIARGTLASRPLAPELTWNLCLIMRADRAANRSFSELHRILVQVVQTLSGRGVW</sequence>
<dbReference type="InterPro" id="IPR005119">
    <property type="entry name" value="LysR_subst-bd"/>
</dbReference>
<proteinExistence type="inferred from homology"/>
<dbReference type="SUPFAM" id="SSF53850">
    <property type="entry name" value="Periplasmic binding protein-like II"/>
    <property type="match status" value="1"/>
</dbReference>
<dbReference type="GO" id="GO:0003677">
    <property type="term" value="F:DNA binding"/>
    <property type="evidence" value="ECO:0007669"/>
    <property type="project" value="UniProtKB-KW"/>
</dbReference>
<dbReference type="SUPFAM" id="SSF46785">
    <property type="entry name" value="Winged helix' DNA-binding domain"/>
    <property type="match status" value="1"/>
</dbReference>
<keyword evidence="3" id="KW-0238">DNA-binding</keyword>
<gene>
    <name evidence="6" type="ORF">NUH88_04120</name>
</gene>
<dbReference type="PROSITE" id="PS50931">
    <property type="entry name" value="HTH_LYSR"/>
    <property type="match status" value="1"/>
</dbReference>
<reference evidence="6" key="1">
    <citation type="submission" date="2022-08" db="EMBL/GenBank/DDBJ databases">
        <title>Nisaea acidiphila sp. nov., isolated from a marine algal debris and emended description of the genus Nisaea Urios et al. 2008.</title>
        <authorList>
            <person name="Kwon K."/>
        </authorList>
    </citation>
    <scope>NUCLEOTIDE SEQUENCE</scope>
    <source>
        <strain evidence="6">MEBiC11861</strain>
    </source>
</reference>
<dbReference type="Gene3D" id="3.40.190.10">
    <property type="entry name" value="Periplasmic binding protein-like II"/>
    <property type="match status" value="2"/>
</dbReference>
<dbReference type="EMBL" id="CP102480">
    <property type="protein sequence ID" value="UUX50888.1"/>
    <property type="molecule type" value="Genomic_DNA"/>
</dbReference>
<dbReference type="RefSeq" id="WP_257770136.1">
    <property type="nucleotide sequence ID" value="NZ_CP102480.1"/>
</dbReference>
<dbReference type="GO" id="GO:0003700">
    <property type="term" value="F:DNA-binding transcription factor activity"/>
    <property type="evidence" value="ECO:0007669"/>
    <property type="project" value="InterPro"/>
</dbReference>
<evidence type="ECO:0000256" key="4">
    <source>
        <dbReference type="ARBA" id="ARBA00023163"/>
    </source>
</evidence>
<feature type="domain" description="HTH lysR-type" evidence="5">
    <location>
        <begin position="2"/>
        <end position="59"/>
    </location>
</feature>
<accession>A0A9J7AU60</accession>
<name>A0A9J7AU60_9PROT</name>
<dbReference type="GO" id="GO:0005829">
    <property type="term" value="C:cytosol"/>
    <property type="evidence" value="ECO:0007669"/>
    <property type="project" value="TreeGrafter"/>
</dbReference>
<protein>
    <submittedName>
        <fullName evidence="6">LysR family transcriptional regulator</fullName>
    </submittedName>
</protein>
<dbReference type="KEGG" id="naci:NUH88_04120"/>
<evidence type="ECO:0000313" key="7">
    <source>
        <dbReference type="Proteomes" id="UP001060336"/>
    </source>
</evidence>
<evidence type="ECO:0000256" key="3">
    <source>
        <dbReference type="ARBA" id="ARBA00023125"/>
    </source>
</evidence>
<evidence type="ECO:0000256" key="2">
    <source>
        <dbReference type="ARBA" id="ARBA00023015"/>
    </source>
</evidence>
<dbReference type="PRINTS" id="PR00039">
    <property type="entry name" value="HTHLYSR"/>
</dbReference>
<keyword evidence="4" id="KW-0804">Transcription</keyword>
<dbReference type="InterPro" id="IPR036388">
    <property type="entry name" value="WH-like_DNA-bd_sf"/>
</dbReference>
<dbReference type="Pfam" id="PF03466">
    <property type="entry name" value="LysR_substrate"/>
    <property type="match status" value="1"/>
</dbReference>
<keyword evidence="2" id="KW-0805">Transcription regulation</keyword>
<evidence type="ECO:0000256" key="1">
    <source>
        <dbReference type="ARBA" id="ARBA00009437"/>
    </source>
</evidence>
<evidence type="ECO:0000259" key="5">
    <source>
        <dbReference type="PROSITE" id="PS50931"/>
    </source>
</evidence>
<dbReference type="AlphaFoldDB" id="A0A9J7AU60"/>
<dbReference type="Pfam" id="PF00126">
    <property type="entry name" value="HTH_1"/>
    <property type="match status" value="1"/>
</dbReference>
<organism evidence="6 7">
    <name type="scientific">Nisaea acidiphila</name>
    <dbReference type="NCBI Taxonomy" id="1862145"/>
    <lineage>
        <taxon>Bacteria</taxon>
        <taxon>Pseudomonadati</taxon>
        <taxon>Pseudomonadota</taxon>
        <taxon>Alphaproteobacteria</taxon>
        <taxon>Rhodospirillales</taxon>
        <taxon>Thalassobaculaceae</taxon>
        <taxon>Nisaea</taxon>
    </lineage>
</organism>
<comment type="similarity">
    <text evidence="1">Belongs to the LysR transcriptional regulatory family.</text>
</comment>
<dbReference type="InterPro" id="IPR036390">
    <property type="entry name" value="WH_DNA-bd_sf"/>
</dbReference>
<dbReference type="Proteomes" id="UP001060336">
    <property type="component" value="Chromosome"/>
</dbReference>
<dbReference type="Gene3D" id="1.10.10.10">
    <property type="entry name" value="Winged helix-like DNA-binding domain superfamily/Winged helix DNA-binding domain"/>
    <property type="match status" value="1"/>
</dbReference>
<dbReference type="PANTHER" id="PTHR30419">
    <property type="entry name" value="HTH-TYPE TRANSCRIPTIONAL REGULATOR YBHD"/>
    <property type="match status" value="1"/>
</dbReference>